<dbReference type="Pfam" id="PF25579">
    <property type="entry name" value="TPR_TRIP12_N"/>
    <property type="match status" value="1"/>
</dbReference>
<evidence type="ECO:0000259" key="5">
    <source>
        <dbReference type="Pfam" id="PF25579"/>
    </source>
</evidence>
<organism evidence="6 7">
    <name type="scientific">Rubroshorea leprosula</name>
    <dbReference type="NCBI Taxonomy" id="152421"/>
    <lineage>
        <taxon>Eukaryota</taxon>
        <taxon>Viridiplantae</taxon>
        <taxon>Streptophyta</taxon>
        <taxon>Embryophyta</taxon>
        <taxon>Tracheophyta</taxon>
        <taxon>Spermatophyta</taxon>
        <taxon>Magnoliopsida</taxon>
        <taxon>eudicotyledons</taxon>
        <taxon>Gunneridae</taxon>
        <taxon>Pentapetalae</taxon>
        <taxon>rosids</taxon>
        <taxon>malvids</taxon>
        <taxon>Malvales</taxon>
        <taxon>Dipterocarpaceae</taxon>
        <taxon>Rubroshorea</taxon>
    </lineage>
</organism>
<dbReference type="Pfam" id="PF10191">
    <property type="entry name" value="COG7"/>
    <property type="match status" value="1"/>
</dbReference>
<dbReference type="InterPro" id="IPR057948">
    <property type="entry name" value="TPR_TRIP12_N"/>
</dbReference>
<dbReference type="EMBL" id="BPVZ01000035">
    <property type="protein sequence ID" value="GKV12052.1"/>
    <property type="molecule type" value="Genomic_DNA"/>
</dbReference>
<dbReference type="GO" id="GO:0017119">
    <property type="term" value="C:Golgi transport complex"/>
    <property type="evidence" value="ECO:0007669"/>
    <property type="project" value="InterPro"/>
</dbReference>
<dbReference type="InterPro" id="IPR016024">
    <property type="entry name" value="ARM-type_fold"/>
</dbReference>
<reference evidence="6 7" key="1">
    <citation type="journal article" date="2021" name="Commun. Biol.">
        <title>The genome of Shorea leprosula (Dipterocarpaceae) highlights the ecological relevance of drought in aseasonal tropical rainforests.</title>
        <authorList>
            <person name="Ng K.K.S."/>
            <person name="Kobayashi M.J."/>
            <person name="Fawcett J.A."/>
            <person name="Hatakeyama M."/>
            <person name="Paape T."/>
            <person name="Ng C.H."/>
            <person name="Ang C.C."/>
            <person name="Tnah L.H."/>
            <person name="Lee C.T."/>
            <person name="Nishiyama T."/>
            <person name="Sese J."/>
            <person name="O'Brien M.J."/>
            <person name="Copetti D."/>
            <person name="Mohd Noor M.I."/>
            <person name="Ong R.C."/>
            <person name="Putra M."/>
            <person name="Sireger I.Z."/>
            <person name="Indrioko S."/>
            <person name="Kosugi Y."/>
            <person name="Izuno A."/>
            <person name="Isagi Y."/>
            <person name="Lee S.L."/>
            <person name="Shimizu K.K."/>
        </authorList>
    </citation>
    <scope>NUCLEOTIDE SEQUENCE [LARGE SCALE GENOMIC DNA]</scope>
    <source>
        <strain evidence="6">214</strain>
    </source>
</reference>
<dbReference type="GO" id="GO:0043161">
    <property type="term" value="P:proteasome-mediated ubiquitin-dependent protein catabolic process"/>
    <property type="evidence" value="ECO:0007669"/>
    <property type="project" value="TreeGrafter"/>
</dbReference>
<dbReference type="AlphaFoldDB" id="A0AAV5JLB0"/>
<comment type="catalytic activity">
    <reaction evidence="1">
        <text>S-ubiquitinyl-[E2 ubiquitin-conjugating enzyme]-L-cysteine + [acceptor protein]-L-lysine = [E2 ubiquitin-conjugating enzyme]-L-cysteine + N(6)-ubiquitinyl-[acceptor protein]-L-lysine.</text>
        <dbReference type="EC" id="2.3.2.26"/>
    </reaction>
</comment>
<dbReference type="EC" id="2.3.2.26" evidence="2"/>
<evidence type="ECO:0000256" key="1">
    <source>
        <dbReference type="ARBA" id="ARBA00000885"/>
    </source>
</evidence>
<name>A0AAV5JLB0_9ROSI</name>
<feature type="region of interest" description="Disordered" evidence="4">
    <location>
        <begin position="125"/>
        <end position="166"/>
    </location>
</feature>
<feature type="domain" description="E3 ubiquitin-protein ligase TRIP12-like TPR repeats" evidence="5">
    <location>
        <begin position="168"/>
        <end position="275"/>
    </location>
</feature>
<dbReference type="InterPro" id="IPR011989">
    <property type="entry name" value="ARM-like"/>
</dbReference>
<proteinExistence type="predicted"/>
<evidence type="ECO:0000256" key="3">
    <source>
        <dbReference type="ARBA" id="ARBA00022679"/>
    </source>
</evidence>
<dbReference type="GO" id="GO:0006886">
    <property type="term" value="P:intracellular protein transport"/>
    <property type="evidence" value="ECO:0007669"/>
    <property type="project" value="InterPro"/>
</dbReference>
<dbReference type="GO" id="GO:0000209">
    <property type="term" value="P:protein polyubiquitination"/>
    <property type="evidence" value="ECO:0007669"/>
    <property type="project" value="TreeGrafter"/>
</dbReference>
<protein>
    <recommendedName>
        <fullName evidence="2">HECT-type E3 ubiquitin transferase</fullName>
        <ecNumber evidence="2">2.3.2.26</ecNumber>
    </recommendedName>
</protein>
<dbReference type="Gene3D" id="1.25.10.10">
    <property type="entry name" value="Leucine-rich Repeat Variant"/>
    <property type="match status" value="1"/>
</dbReference>
<gene>
    <name evidence="6" type="ORF">SLEP1_g23254</name>
</gene>
<sequence>MWPEMACEGECRIVWGGFSVGKRCRSAPELNNWWQITPSTHFTRKSAPQLPCSGKSALLLTFPLTFNIPFITPLLQWTRPIMNPSSAPTVIVVPTKIIRIRVRVIILIRPLIRVRKRNTISGFERERDHANSNNHPERGLGLNLDASGDDDDKDSEGGGGILPSASSTLQGLLRKLEGEEGRQVEALTQLCEMLSIGTEDSLSTFSVDSFVPVLVGLLNHESNPDIMLLAARALTHLCDVLPSSCAAVVHYNAVSCFCARLLTIEYMDLAEQQTQIWVCLKSSCPKKWINSACESRHPQDSLDKHMVDLEMNLQMVSEEIAASLEEQSASALLRVPRATLDVLRLRDDAISLRNSIAGILDKLKKAIGSSAESIAALAKVDTVKQRMEAAYETLQDVAGLTQWKSGF</sequence>
<evidence type="ECO:0000313" key="6">
    <source>
        <dbReference type="EMBL" id="GKV12052.1"/>
    </source>
</evidence>
<dbReference type="InterPro" id="IPR045322">
    <property type="entry name" value="HECTD1/TRIP12-like"/>
</dbReference>
<dbReference type="PANTHER" id="PTHR45670:SF1">
    <property type="entry name" value="E3 UBIQUITIN-PROTEIN LIGASE HECTD1"/>
    <property type="match status" value="1"/>
</dbReference>
<dbReference type="Proteomes" id="UP001054252">
    <property type="component" value="Unassembled WGS sequence"/>
</dbReference>
<accession>A0AAV5JLB0</accession>
<evidence type="ECO:0000256" key="4">
    <source>
        <dbReference type="SAM" id="MobiDB-lite"/>
    </source>
</evidence>
<dbReference type="SUPFAM" id="SSF48371">
    <property type="entry name" value="ARM repeat"/>
    <property type="match status" value="1"/>
</dbReference>
<dbReference type="PANTHER" id="PTHR45670">
    <property type="entry name" value="E3 UBIQUITIN-PROTEIN LIGASE TRIP12"/>
    <property type="match status" value="1"/>
</dbReference>
<evidence type="ECO:0000256" key="2">
    <source>
        <dbReference type="ARBA" id="ARBA00012485"/>
    </source>
</evidence>
<dbReference type="InterPro" id="IPR019335">
    <property type="entry name" value="COG7"/>
</dbReference>
<keyword evidence="3" id="KW-0808">Transferase</keyword>
<dbReference type="GO" id="GO:0061630">
    <property type="term" value="F:ubiquitin protein ligase activity"/>
    <property type="evidence" value="ECO:0007669"/>
    <property type="project" value="UniProtKB-EC"/>
</dbReference>
<keyword evidence="7" id="KW-1185">Reference proteome</keyword>
<comment type="caution">
    <text evidence="6">The sequence shown here is derived from an EMBL/GenBank/DDBJ whole genome shotgun (WGS) entry which is preliminary data.</text>
</comment>
<evidence type="ECO:0000313" key="7">
    <source>
        <dbReference type="Proteomes" id="UP001054252"/>
    </source>
</evidence>
<feature type="compositionally biased region" description="Basic and acidic residues" evidence="4">
    <location>
        <begin position="125"/>
        <end position="138"/>
    </location>
</feature>